<name>C7Z5V5_FUSV7</name>
<dbReference type="KEGG" id="nhe:NECHADRAFT_33099"/>
<dbReference type="HOGENOM" id="CLU_017584_1_2_1"/>
<dbReference type="InterPro" id="IPR015422">
    <property type="entry name" value="PyrdxlP-dep_Trfase_small"/>
</dbReference>
<dbReference type="GO" id="GO:0030170">
    <property type="term" value="F:pyridoxal phosphate binding"/>
    <property type="evidence" value="ECO:0007669"/>
    <property type="project" value="InterPro"/>
</dbReference>
<gene>
    <name evidence="3" type="ORF">NECHADRAFT_33099</name>
</gene>
<dbReference type="RefSeq" id="XP_003046302.1">
    <property type="nucleotide sequence ID" value="XM_003046256.1"/>
</dbReference>
<sequence>MSTSPTTIGADSTDRVEEAIEKHRLSKRGAFNYTYRDVWGPREDAMANPWSPNNPDGLPSILLRLAENNLLHGEVADFITKQLSVLPSNHLTYSTGPRGSRRLRKAVAEFLTDEFHSREPITLDDIFITPGLTSAIDAITWSICDEGDGILIPRPFYNGFNIDILHRSSARVVGVTYHDLDGYTGLDDVFRPDMNRKALQSAFEKATQEGTKIRALMISNPHNPLGRCYPPETLEEFTSFCSKHNLHLISDEIYAKSVFDNPAMTTPTPFVSTLALDMRKIIDPTQLNVLYGASKDFCANGLRLGCIYSKNKGLLGAISSISPFSWSPHILQDVWAAMLEDRAWTRHMMQRKTRLTAADYRTITSFLKQNNIGFYPMNAGLFLWVDLRHLFHSCSPVQDSAFVQSRSVHTKAIKDKLMELCGQTGVMIAPGSLYETEELGWFRITFTVGQEALKEGLARILKALQDFKACKTVAG</sequence>
<dbReference type="SUPFAM" id="SSF53383">
    <property type="entry name" value="PLP-dependent transferases"/>
    <property type="match status" value="1"/>
</dbReference>
<evidence type="ECO:0000313" key="4">
    <source>
        <dbReference type="Proteomes" id="UP000005206"/>
    </source>
</evidence>
<protein>
    <recommendedName>
        <fullName evidence="2">Aminotransferase class I/classII large domain-containing protein</fullName>
    </recommendedName>
</protein>
<accession>C7Z5V5</accession>
<evidence type="ECO:0000256" key="1">
    <source>
        <dbReference type="ARBA" id="ARBA00022898"/>
    </source>
</evidence>
<evidence type="ECO:0000313" key="3">
    <source>
        <dbReference type="EMBL" id="EEU40589.1"/>
    </source>
</evidence>
<dbReference type="PANTHER" id="PTHR43795">
    <property type="entry name" value="BIFUNCTIONAL ASPARTATE AMINOTRANSFERASE AND GLUTAMATE/ASPARTATE-PREPHENATE AMINOTRANSFERASE-RELATED"/>
    <property type="match status" value="1"/>
</dbReference>
<keyword evidence="4" id="KW-1185">Reference proteome</keyword>
<dbReference type="VEuPathDB" id="FungiDB:NECHADRAFT_33099"/>
<dbReference type="AlphaFoldDB" id="C7Z5V5"/>
<dbReference type="Proteomes" id="UP000005206">
    <property type="component" value="Chromosome 2"/>
</dbReference>
<dbReference type="InParanoid" id="C7Z5V5"/>
<dbReference type="PANTHER" id="PTHR43795:SF39">
    <property type="entry name" value="AMINOTRANSFERASE CLASS I_CLASSII DOMAIN-CONTAINING PROTEIN"/>
    <property type="match status" value="1"/>
</dbReference>
<dbReference type="Gene3D" id="3.90.1150.10">
    <property type="entry name" value="Aspartate Aminotransferase, domain 1"/>
    <property type="match status" value="1"/>
</dbReference>
<dbReference type="GeneID" id="9678407"/>
<evidence type="ECO:0000259" key="2">
    <source>
        <dbReference type="Pfam" id="PF00155"/>
    </source>
</evidence>
<dbReference type="PRINTS" id="PR00753">
    <property type="entry name" value="ACCSYNTHASE"/>
</dbReference>
<dbReference type="CDD" id="cd00609">
    <property type="entry name" value="AAT_like"/>
    <property type="match status" value="1"/>
</dbReference>
<feature type="domain" description="Aminotransferase class I/classII large" evidence="2">
    <location>
        <begin position="62"/>
        <end position="460"/>
    </location>
</feature>
<dbReference type="STRING" id="660122.C7Z5V5"/>
<dbReference type="eggNOG" id="KOG0256">
    <property type="taxonomic scope" value="Eukaryota"/>
</dbReference>
<dbReference type="InterPro" id="IPR050478">
    <property type="entry name" value="Ethylene_sulfur-biosynth"/>
</dbReference>
<proteinExistence type="predicted"/>
<keyword evidence="1" id="KW-0663">Pyridoxal phosphate</keyword>
<organism evidence="3 4">
    <name type="scientific">Fusarium vanettenii (strain ATCC MYA-4622 / CBS 123669 / FGSC 9596 / NRRL 45880 / 77-13-4)</name>
    <name type="common">Fusarium solani subsp. pisi</name>
    <dbReference type="NCBI Taxonomy" id="660122"/>
    <lineage>
        <taxon>Eukaryota</taxon>
        <taxon>Fungi</taxon>
        <taxon>Dikarya</taxon>
        <taxon>Ascomycota</taxon>
        <taxon>Pezizomycotina</taxon>
        <taxon>Sordariomycetes</taxon>
        <taxon>Hypocreomycetidae</taxon>
        <taxon>Hypocreales</taxon>
        <taxon>Nectriaceae</taxon>
        <taxon>Fusarium</taxon>
        <taxon>Fusarium solani species complex</taxon>
        <taxon>Fusarium vanettenii</taxon>
    </lineage>
</organism>
<dbReference type="GO" id="GO:0008483">
    <property type="term" value="F:transaminase activity"/>
    <property type="evidence" value="ECO:0007669"/>
    <property type="project" value="TreeGrafter"/>
</dbReference>
<reference evidence="3 4" key="1">
    <citation type="journal article" date="2009" name="PLoS Genet.">
        <title>The genome of Nectria haematococca: contribution of supernumerary chromosomes to gene expansion.</title>
        <authorList>
            <person name="Coleman J.J."/>
            <person name="Rounsley S.D."/>
            <person name="Rodriguez-Carres M."/>
            <person name="Kuo A."/>
            <person name="Wasmann C.C."/>
            <person name="Grimwood J."/>
            <person name="Schmutz J."/>
            <person name="Taga M."/>
            <person name="White G.J."/>
            <person name="Zhou S."/>
            <person name="Schwartz D.C."/>
            <person name="Freitag M."/>
            <person name="Ma L.J."/>
            <person name="Danchin E.G."/>
            <person name="Henrissat B."/>
            <person name="Coutinho P.M."/>
            <person name="Nelson D.R."/>
            <person name="Straney D."/>
            <person name="Napoli C.A."/>
            <person name="Barker B.M."/>
            <person name="Gribskov M."/>
            <person name="Rep M."/>
            <person name="Kroken S."/>
            <person name="Molnar I."/>
            <person name="Rensing C."/>
            <person name="Kennell J.C."/>
            <person name="Zamora J."/>
            <person name="Farman M.L."/>
            <person name="Selker E.U."/>
            <person name="Salamov A."/>
            <person name="Shapiro H."/>
            <person name="Pangilinan J."/>
            <person name="Lindquist E."/>
            <person name="Lamers C."/>
            <person name="Grigoriev I.V."/>
            <person name="Geiser D.M."/>
            <person name="Covert S.F."/>
            <person name="Temporini E."/>
            <person name="Vanetten H.D."/>
        </authorList>
    </citation>
    <scope>NUCLEOTIDE SEQUENCE [LARGE SCALE GENOMIC DNA]</scope>
    <source>
        <strain evidence="4">ATCC MYA-4622 / CBS 123669 / FGSC 9596 / NRRL 45880 / 77-13-4</strain>
    </source>
</reference>
<dbReference type="InterPro" id="IPR015421">
    <property type="entry name" value="PyrdxlP-dep_Trfase_major"/>
</dbReference>
<dbReference type="Pfam" id="PF00155">
    <property type="entry name" value="Aminotran_1_2"/>
    <property type="match status" value="1"/>
</dbReference>
<dbReference type="Gene3D" id="3.40.640.10">
    <property type="entry name" value="Type I PLP-dependent aspartate aminotransferase-like (Major domain)"/>
    <property type="match status" value="1"/>
</dbReference>
<dbReference type="InterPro" id="IPR015424">
    <property type="entry name" value="PyrdxlP-dep_Trfase"/>
</dbReference>
<dbReference type="OrthoDB" id="7042322at2759"/>
<dbReference type="EMBL" id="GG698910">
    <property type="protein sequence ID" value="EEU40589.1"/>
    <property type="molecule type" value="Genomic_DNA"/>
</dbReference>
<dbReference type="OMA" id="TGWYRIT"/>
<dbReference type="GO" id="GO:0006520">
    <property type="term" value="P:amino acid metabolic process"/>
    <property type="evidence" value="ECO:0007669"/>
    <property type="project" value="TreeGrafter"/>
</dbReference>
<dbReference type="InterPro" id="IPR004839">
    <property type="entry name" value="Aminotransferase_I/II_large"/>
</dbReference>